<protein>
    <submittedName>
        <fullName evidence="1">Uncharacterized protein</fullName>
    </submittedName>
</protein>
<reference evidence="2" key="1">
    <citation type="submission" date="2015-03" db="EMBL/GenBank/DDBJ databases">
        <authorList>
            <consortium name="Pathogen Informatics"/>
        </authorList>
    </citation>
    <scope>NUCLEOTIDE SEQUENCE [LARGE SCALE GENOMIC DNA]</scope>
    <source>
        <strain evidence="2">R148</strain>
    </source>
</reference>
<dbReference type="EMBL" id="CWJI01000003">
    <property type="protein sequence ID" value="CRY54904.1"/>
    <property type="molecule type" value="Genomic_DNA"/>
</dbReference>
<name>A0A0H5LUR8_YERIN</name>
<accession>A0A0H5LUR8</accession>
<proteinExistence type="predicted"/>
<gene>
    <name evidence="1" type="ORF">ERS008476_01874</name>
</gene>
<organism evidence="1 2">
    <name type="scientific">Yersinia intermedia</name>
    <dbReference type="NCBI Taxonomy" id="631"/>
    <lineage>
        <taxon>Bacteria</taxon>
        <taxon>Pseudomonadati</taxon>
        <taxon>Pseudomonadota</taxon>
        <taxon>Gammaproteobacteria</taxon>
        <taxon>Enterobacterales</taxon>
        <taxon>Yersiniaceae</taxon>
        <taxon>Yersinia</taxon>
    </lineage>
</organism>
<evidence type="ECO:0000313" key="1">
    <source>
        <dbReference type="EMBL" id="CRY54904.1"/>
    </source>
</evidence>
<dbReference type="Proteomes" id="UP000043316">
    <property type="component" value="Unassembled WGS sequence"/>
</dbReference>
<evidence type="ECO:0000313" key="2">
    <source>
        <dbReference type="Proteomes" id="UP000043316"/>
    </source>
</evidence>
<sequence>MYLCATAHQYETDHGITLIYHVIAMQYTNFTH</sequence>
<dbReference type="AlphaFoldDB" id="A0A0H5LUR8"/>